<accession>A0A0B5IXK3</accession>
<evidence type="ECO:0000313" key="2">
    <source>
        <dbReference type="Proteomes" id="UP000202511"/>
    </source>
</evidence>
<evidence type="ECO:0000313" key="1">
    <source>
        <dbReference type="EMBL" id="AJF97503.1"/>
    </source>
</evidence>
<protein>
    <recommendedName>
        <fullName evidence="3">F-box domain protein</fullName>
    </recommendedName>
</protein>
<proteinExistence type="predicted"/>
<sequence length="181" mass="20088">MLGCTAQKCQGVDAQNDTQDKKVCMDTLPAEVGCMILGYLEPTWLASASMASRSLCQWSALVCRGEAPRMPRNAMEAAAADGAWDFMQWLWRHLYWPWTPVTLATAALHDQRLDFERLLKGRTCSVDARATAATLVGDGPLCWARRFSMAAPRADCSLLWLAFWAVIALRRDSCAQPFPTS</sequence>
<name>A0A0B5IXK3_9VIRU</name>
<dbReference type="InterPro" id="IPR036047">
    <property type="entry name" value="F-box-like_dom_sf"/>
</dbReference>
<dbReference type="GeneID" id="23462420"/>
<reference evidence="1 2" key="1">
    <citation type="journal article" date="2015" name="Parasitol. Res.">
        <title>Viruses in close associations with free-living amoebae.</title>
        <authorList>
            <person name="Scheid P."/>
        </authorList>
    </citation>
    <scope>NUCLEOTIDE SEQUENCE [LARGE SCALE GENOMIC DNA]</scope>
    <source>
        <strain evidence="1">KlaHel</strain>
    </source>
</reference>
<organism evidence="1 2">
    <name type="scientific">Pandoravirus inopinatum</name>
    <dbReference type="NCBI Taxonomy" id="1605721"/>
    <lineage>
        <taxon>Viruses</taxon>
        <taxon>Pandoravirus</taxon>
    </lineage>
</organism>
<dbReference type="EMBL" id="KP136319">
    <property type="protein sequence ID" value="AJF97503.1"/>
    <property type="molecule type" value="Genomic_DNA"/>
</dbReference>
<dbReference type="RefSeq" id="YP_009119738.1">
    <property type="nucleotide sequence ID" value="NC_026440.1"/>
</dbReference>
<evidence type="ECO:0008006" key="3">
    <source>
        <dbReference type="Google" id="ProtNLM"/>
    </source>
</evidence>
<dbReference type="SUPFAM" id="SSF81383">
    <property type="entry name" value="F-box domain"/>
    <property type="match status" value="1"/>
</dbReference>
<dbReference type="Proteomes" id="UP000202511">
    <property type="component" value="Segment"/>
</dbReference>
<dbReference type="KEGG" id="vg:23462420"/>